<dbReference type="InterPro" id="IPR046342">
    <property type="entry name" value="CBS_dom_sf"/>
</dbReference>
<feature type="binding site" evidence="11">
    <location>
        <begin position="349"/>
        <end position="351"/>
    </location>
    <ligand>
        <name>IMP</name>
        <dbReference type="ChEBI" id="CHEBI:58053"/>
    </ligand>
</feature>
<feature type="active site" description="Thioimidate intermediate" evidence="11">
    <location>
        <position position="316"/>
    </location>
</feature>
<evidence type="ECO:0000256" key="9">
    <source>
        <dbReference type="ARBA" id="ARBA00023122"/>
    </source>
</evidence>
<feature type="domain" description="CBS" evidence="15">
    <location>
        <begin position="165"/>
        <end position="222"/>
    </location>
</feature>
<dbReference type="Pfam" id="PF00478">
    <property type="entry name" value="IMPDH"/>
    <property type="match status" value="1"/>
</dbReference>
<feature type="binding site" evidence="11">
    <location>
        <position position="481"/>
    </location>
    <ligand>
        <name>K(+)</name>
        <dbReference type="ChEBI" id="CHEBI:29103"/>
        <note>ligand shared between two tetrameric partners</note>
    </ligand>
</feature>
<dbReference type="CDD" id="cd04601">
    <property type="entry name" value="CBS_pair_IMPDH"/>
    <property type="match status" value="1"/>
</dbReference>
<evidence type="ECO:0000259" key="15">
    <source>
        <dbReference type="PROSITE" id="PS51371"/>
    </source>
</evidence>
<comment type="catalytic activity">
    <reaction evidence="10 11 14">
        <text>IMP + NAD(+) + H2O = XMP + NADH + H(+)</text>
        <dbReference type="Rhea" id="RHEA:11708"/>
        <dbReference type="ChEBI" id="CHEBI:15377"/>
        <dbReference type="ChEBI" id="CHEBI:15378"/>
        <dbReference type="ChEBI" id="CHEBI:57464"/>
        <dbReference type="ChEBI" id="CHEBI:57540"/>
        <dbReference type="ChEBI" id="CHEBI:57945"/>
        <dbReference type="ChEBI" id="CHEBI:58053"/>
        <dbReference type="EC" id="1.1.1.205"/>
    </reaction>
</comment>
<dbReference type="SUPFAM" id="SSF51412">
    <property type="entry name" value="Inosine monophosphate dehydrogenase (IMPDH)"/>
    <property type="match status" value="1"/>
</dbReference>
<keyword evidence="3 11" id="KW-0479">Metal-binding</keyword>
<evidence type="ECO:0000256" key="2">
    <source>
        <dbReference type="ARBA" id="ARBA00005502"/>
    </source>
</evidence>
<reference evidence="16 17" key="1">
    <citation type="submission" date="2023-02" db="EMBL/GenBank/DDBJ databases">
        <title>Devosia algicola sp. nov., isolated from the phycosphere of marine algae.</title>
        <authorList>
            <person name="Kim J.M."/>
            <person name="Lee J.K."/>
            <person name="Choi B.J."/>
            <person name="Bayburt H."/>
            <person name="Jeon C.O."/>
        </authorList>
    </citation>
    <scope>NUCLEOTIDE SEQUENCE [LARGE SCALE GENOMIC DNA]</scope>
    <source>
        <strain evidence="16 17">G20-9</strain>
    </source>
</reference>
<comment type="subunit">
    <text evidence="11">Homotetramer.</text>
</comment>
<evidence type="ECO:0000256" key="1">
    <source>
        <dbReference type="ARBA" id="ARBA00001958"/>
    </source>
</evidence>
<dbReference type="EC" id="1.1.1.205" evidence="11 14"/>
<comment type="similarity">
    <text evidence="2 11 13">Belongs to the IMPDH/GMPR family.</text>
</comment>
<dbReference type="InterPro" id="IPR000644">
    <property type="entry name" value="CBS_dom"/>
</dbReference>
<dbReference type="PROSITE" id="PS51371">
    <property type="entry name" value="CBS"/>
    <property type="match status" value="2"/>
</dbReference>
<feature type="active site" description="Proton acceptor" evidence="11">
    <location>
        <position position="412"/>
    </location>
</feature>
<comment type="caution">
    <text evidence="11">Lacks conserved residue(s) required for the propagation of feature annotation.</text>
</comment>
<keyword evidence="8 11" id="KW-0520">NAD</keyword>
<dbReference type="Proteomes" id="UP001220530">
    <property type="component" value="Chromosome"/>
</dbReference>
<evidence type="ECO:0000256" key="13">
    <source>
        <dbReference type="RuleBase" id="RU003927"/>
    </source>
</evidence>
<feature type="binding site" evidence="11">
    <location>
        <begin position="372"/>
        <end position="373"/>
    </location>
    <ligand>
        <name>IMP</name>
        <dbReference type="ChEBI" id="CHEBI:58053"/>
    </ligand>
</feature>
<feature type="binding site" evidence="11">
    <location>
        <position position="483"/>
    </location>
    <ligand>
        <name>K(+)</name>
        <dbReference type="ChEBI" id="CHEBI:29103"/>
        <note>ligand shared between two tetrameric partners</note>
    </ligand>
</feature>
<gene>
    <name evidence="11 16" type="primary">guaB</name>
    <name evidence="16" type="ORF">PSQ19_01700</name>
</gene>
<sequence length="500" mass="52272">MAKIITTITGDAALTFDDVLLQPARSDVLPTETDISSYVTKDIALKLPILSSAMDTVTESAMAIAMAQAGGMGVIHKNLTASEQAEQVRQVKSFESGMVVNPITIGPDATLADALSLMQMNNISGIPVVENGGKGGRAIGKLVGIMTNRDVRFASNPGQPIAELMTHDNLVTVRDGVSKDDAKRLLHKHRIEKLLVVDEDYRCVGLITVKDIEKAQLNPHAVKDDQGRLRVAAASTVGDSGFERSLALIEAGVDLLVIDTAHGHSVRVAEAVEKVKRESNSTRIVAGNVATAEAVKALIDAGADSIKVGIGPGSICTTRIVAGVGVPQLAAVMACAEEGAKQGVPVIADGGIKFSGDMAKALAGGASCVMVGSLLAGTDESPGEVYLYQGRSYKSYRGMGSVGAMGSGSADRYFQQDVRDQMKLVPEGIEGQVPYKGAAGAVLHQLAGGLRASMGYTGAHNLQEFRDNSVFVKISGAALSESHVHDVSITREAPNYRGGR</sequence>
<dbReference type="RefSeq" id="WP_282219363.1">
    <property type="nucleotide sequence ID" value="NZ_CP118246.1"/>
</dbReference>
<evidence type="ECO:0000256" key="5">
    <source>
        <dbReference type="ARBA" id="ARBA00022755"/>
    </source>
</evidence>
<evidence type="ECO:0000256" key="14">
    <source>
        <dbReference type="RuleBase" id="RU003928"/>
    </source>
</evidence>
<dbReference type="NCBIfam" id="TIGR01302">
    <property type="entry name" value="IMP_dehydrog"/>
    <property type="match status" value="1"/>
</dbReference>
<keyword evidence="7 11" id="KW-0560">Oxidoreductase</keyword>
<keyword evidence="6 11" id="KW-0630">Potassium</keyword>
<dbReference type="SMART" id="SM01240">
    <property type="entry name" value="IMPDH"/>
    <property type="match status" value="1"/>
</dbReference>
<dbReference type="PANTHER" id="PTHR11911">
    <property type="entry name" value="INOSINE-5-MONOPHOSPHATE DEHYDROGENASE RELATED"/>
    <property type="match status" value="1"/>
</dbReference>
<comment type="pathway">
    <text evidence="11 14">Purine metabolism; XMP biosynthesis via de novo pathway; XMP from IMP: step 1/1.</text>
</comment>
<keyword evidence="4 11" id="KW-0332">GMP biosynthesis</keyword>
<comment type="activity regulation">
    <text evidence="11">Mycophenolic acid (MPA) is a non-competitive inhibitor that prevents formation of the closed enzyme conformation by binding to the same site as the amobile flap. In contrast, mizoribine monophosphate (MZP) is a competitive inhibitor that induces the closed conformation. MPA is a potent inhibitor of mammalian IMPDHs but a poor inhibitor of the bacterial enzymes. MZP is a more potent inhibitor of bacterial IMPDH.</text>
</comment>
<comment type="cofactor">
    <cofactor evidence="1 11">
        <name>K(+)</name>
        <dbReference type="ChEBI" id="CHEBI:29103"/>
    </cofactor>
</comment>
<dbReference type="PROSITE" id="PS00487">
    <property type="entry name" value="IMP_DH_GMP_RED"/>
    <property type="match status" value="1"/>
</dbReference>
<dbReference type="InterPro" id="IPR015875">
    <property type="entry name" value="IMP_DH/GMP_Rdtase_CS"/>
</dbReference>
<accession>A0ABY7YNR8</accession>
<evidence type="ECO:0000256" key="4">
    <source>
        <dbReference type="ARBA" id="ARBA00022749"/>
    </source>
</evidence>
<feature type="binding site" evidence="11">
    <location>
        <position position="427"/>
    </location>
    <ligand>
        <name>IMP</name>
        <dbReference type="ChEBI" id="CHEBI:58053"/>
    </ligand>
</feature>
<dbReference type="InterPro" id="IPR013785">
    <property type="entry name" value="Aldolase_TIM"/>
</dbReference>
<dbReference type="Pfam" id="PF00571">
    <property type="entry name" value="CBS"/>
    <property type="match status" value="2"/>
</dbReference>
<dbReference type="CDD" id="cd00381">
    <property type="entry name" value="IMPDH"/>
    <property type="match status" value="1"/>
</dbReference>
<dbReference type="EMBL" id="CP118246">
    <property type="protein sequence ID" value="WDR02961.1"/>
    <property type="molecule type" value="Genomic_DNA"/>
</dbReference>
<dbReference type="PIRSF" id="PIRSF000130">
    <property type="entry name" value="IMPDH"/>
    <property type="match status" value="1"/>
</dbReference>
<evidence type="ECO:0000256" key="7">
    <source>
        <dbReference type="ARBA" id="ARBA00023002"/>
    </source>
</evidence>
<name>A0ABY7YNR8_9HYPH</name>
<dbReference type="SUPFAM" id="SSF54631">
    <property type="entry name" value="CBS-domain pair"/>
    <property type="match status" value="1"/>
</dbReference>
<dbReference type="InterPro" id="IPR001093">
    <property type="entry name" value="IMP_DH_GMPRt"/>
</dbReference>
<dbReference type="Gene3D" id="3.20.20.70">
    <property type="entry name" value="Aldolase class I"/>
    <property type="match status" value="1"/>
</dbReference>
<feature type="binding site" description="in other chain" evidence="11">
    <location>
        <position position="311"/>
    </location>
    <ligand>
        <name>K(+)</name>
        <dbReference type="ChEBI" id="CHEBI:29103"/>
        <note>ligand shared between two tetrameric partners</note>
    </ligand>
</feature>
<evidence type="ECO:0000256" key="3">
    <source>
        <dbReference type="ARBA" id="ARBA00022723"/>
    </source>
</evidence>
<feature type="domain" description="CBS" evidence="15">
    <location>
        <begin position="98"/>
        <end position="163"/>
    </location>
</feature>
<evidence type="ECO:0000256" key="12">
    <source>
        <dbReference type="PROSITE-ProRule" id="PRU00703"/>
    </source>
</evidence>
<keyword evidence="17" id="KW-1185">Reference proteome</keyword>
<dbReference type="SMART" id="SM00116">
    <property type="entry name" value="CBS"/>
    <property type="match status" value="2"/>
</dbReference>
<feature type="binding site" evidence="11">
    <location>
        <position position="259"/>
    </location>
    <ligand>
        <name>NAD(+)</name>
        <dbReference type="ChEBI" id="CHEBI:57540"/>
    </ligand>
</feature>
<dbReference type="HAMAP" id="MF_01964">
    <property type="entry name" value="IMPDH"/>
    <property type="match status" value="1"/>
</dbReference>
<protein>
    <recommendedName>
        <fullName evidence="11 14">Inosine-5'-monophosphate dehydrogenase</fullName>
        <shortName evidence="11">IMP dehydrogenase</shortName>
        <shortName evidence="11">IMPD</shortName>
        <shortName evidence="11">IMPDH</shortName>
        <ecNumber evidence="11 14">1.1.1.205</ecNumber>
    </recommendedName>
</protein>
<dbReference type="GO" id="GO:0003938">
    <property type="term" value="F:IMP dehydrogenase activity"/>
    <property type="evidence" value="ECO:0007669"/>
    <property type="project" value="UniProtKB-EC"/>
</dbReference>
<evidence type="ECO:0000256" key="6">
    <source>
        <dbReference type="ARBA" id="ARBA00022958"/>
    </source>
</evidence>
<feature type="binding site" description="in other chain" evidence="11">
    <location>
        <position position="316"/>
    </location>
    <ligand>
        <name>K(+)</name>
        <dbReference type="ChEBI" id="CHEBI:29103"/>
        <note>ligand shared between two tetrameric partners</note>
    </ligand>
</feature>
<evidence type="ECO:0000256" key="10">
    <source>
        <dbReference type="ARBA" id="ARBA00048028"/>
    </source>
</evidence>
<evidence type="ECO:0000256" key="8">
    <source>
        <dbReference type="ARBA" id="ARBA00023027"/>
    </source>
</evidence>
<organism evidence="16 17">
    <name type="scientific">Devosia algicola</name>
    <dbReference type="NCBI Taxonomy" id="3026418"/>
    <lineage>
        <taxon>Bacteria</taxon>
        <taxon>Pseudomonadati</taxon>
        <taxon>Pseudomonadota</taxon>
        <taxon>Alphaproteobacteria</taxon>
        <taxon>Hyphomicrobiales</taxon>
        <taxon>Devosiaceae</taxon>
        <taxon>Devosia</taxon>
    </lineage>
</organism>
<evidence type="ECO:0000313" key="16">
    <source>
        <dbReference type="EMBL" id="WDR02961.1"/>
    </source>
</evidence>
<feature type="binding site" evidence="11">
    <location>
        <position position="314"/>
    </location>
    <ligand>
        <name>IMP</name>
        <dbReference type="ChEBI" id="CHEBI:58053"/>
    </ligand>
</feature>
<feature type="binding site" evidence="11">
    <location>
        <begin position="309"/>
        <end position="311"/>
    </location>
    <ligand>
        <name>NAD(+)</name>
        <dbReference type="ChEBI" id="CHEBI:57540"/>
    </ligand>
</feature>
<dbReference type="InterPro" id="IPR005990">
    <property type="entry name" value="IMP_DH"/>
</dbReference>
<feature type="binding site" evidence="11">
    <location>
        <begin position="396"/>
        <end position="400"/>
    </location>
    <ligand>
        <name>IMP</name>
        <dbReference type="ChEBI" id="CHEBI:58053"/>
    </ligand>
</feature>
<feature type="binding site" evidence="11">
    <location>
        <position position="482"/>
    </location>
    <ligand>
        <name>K(+)</name>
        <dbReference type="ChEBI" id="CHEBI:29103"/>
        <note>ligand shared between two tetrameric partners</note>
    </ligand>
</feature>
<dbReference type="PANTHER" id="PTHR11911:SF111">
    <property type="entry name" value="INOSINE-5'-MONOPHOSPHATE DEHYDROGENASE"/>
    <property type="match status" value="1"/>
</dbReference>
<feature type="binding site" description="in other chain" evidence="11">
    <location>
        <position position="313"/>
    </location>
    <ligand>
        <name>K(+)</name>
        <dbReference type="ChEBI" id="CHEBI:29103"/>
        <note>ligand shared between two tetrameric partners</note>
    </ligand>
</feature>
<evidence type="ECO:0000256" key="11">
    <source>
        <dbReference type="HAMAP-Rule" id="MF_01964"/>
    </source>
</evidence>
<evidence type="ECO:0000313" key="17">
    <source>
        <dbReference type="Proteomes" id="UP001220530"/>
    </source>
</evidence>
<comment type="function">
    <text evidence="11">Catalyzes the conversion of inosine 5'-phosphate (IMP) to xanthosine 5'-phosphate (XMP), the first committed and rate-limiting step in the de novo synthesis of guanine nucleotides, and therefore plays an important role in the regulation of cell growth.</text>
</comment>
<keyword evidence="5 11" id="KW-0658">Purine biosynthesis</keyword>
<keyword evidence="9 12" id="KW-0129">CBS domain</keyword>
<proteinExistence type="inferred from homology"/>